<sequence length="100" mass="11850">MKDYTKISLRDLRQNLTQVKDSLASGQAYEVTQRGISLAYLLPKNGYKIEREKMGEMPKVEWEELVDRLQGCAKLKDEIKDEKDYMEGYRKLLEKKYLKK</sequence>
<protein>
    <recommendedName>
        <fullName evidence="4">Antitoxin</fullName>
    </recommendedName>
</protein>
<comment type="caution">
    <text evidence="2">The sequence shown here is derived from an EMBL/GenBank/DDBJ whole genome shotgun (WGS) entry which is preliminary data.</text>
</comment>
<reference evidence="2 3" key="1">
    <citation type="journal article" date="2015" name="Nature">
        <title>rRNA introns, odd ribosomes, and small enigmatic genomes across a large radiation of phyla.</title>
        <authorList>
            <person name="Brown C.T."/>
            <person name="Hug L.A."/>
            <person name="Thomas B.C."/>
            <person name="Sharon I."/>
            <person name="Castelle C.J."/>
            <person name="Singh A."/>
            <person name="Wilkins M.J."/>
            <person name="Williams K.H."/>
            <person name="Banfield J.F."/>
        </authorList>
    </citation>
    <scope>NUCLEOTIDE SEQUENCE [LARGE SCALE GENOMIC DNA]</scope>
</reference>
<accession>A0A0G0DSG6</accession>
<evidence type="ECO:0000256" key="1">
    <source>
        <dbReference type="ARBA" id="ARBA00009981"/>
    </source>
</evidence>
<dbReference type="SUPFAM" id="SSF143120">
    <property type="entry name" value="YefM-like"/>
    <property type="match status" value="1"/>
</dbReference>
<dbReference type="InterPro" id="IPR036165">
    <property type="entry name" value="YefM-like_sf"/>
</dbReference>
<gene>
    <name evidence="2" type="ORF">UR96_C0023G0007</name>
</gene>
<comment type="similarity">
    <text evidence="1">Belongs to the phD/YefM antitoxin family.</text>
</comment>
<evidence type="ECO:0000313" key="2">
    <source>
        <dbReference type="EMBL" id="KKP91986.1"/>
    </source>
</evidence>
<evidence type="ECO:0000313" key="3">
    <source>
        <dbReference type="Proteomes" id="UP000034140"/>
    </source>
</evidence>
<evidence type="ECO:0008006" key="4">
    <source>
        <dbReference type="Google" id="ProtNLM"/>
    </source>
</evidence>
<dbReference type="EMBL" id="LBRE01000023">
    <property type="protein sequence ID" value="KKP91986.1"/>
    <property type="molecule type" value="Genomic_DNA"/>
</dbReference>
<name>A0A0G0DSG6_9BACT</name>
<dbReference type="AlphaFoldDB" id="A0A0G0DSG6"/>
<dbReference type="Proteomes" id="UP000034140">
    <property type="component" value="Unassembled WGS sequence"/>
</dbReference>
<proteinExistence type="inferred from homology"/>
<organism evidence="2 3">
    <name type="scientific">candidate division WS6 bacterium GW2011_GWC1_36_11</name>
    <dbReference type="NCBI Taxonomy" id="1619090"/>
    <lineage>
        <taxon>Bacteria</taxon>
        <taxon>Candidatus Dojkabacteria</taxon>
    </lineage>
</organism>